<evidence type="ECO:0000256" key="4">
    <source>
        <dbReference type="ARBA" id="ARBA00022692"/>
    </source>
</evidence>
<evidence type="ECO:0000256" key="7">
    <source>
        <dbReference type="SAM" id="Phobius"/>
    </source>
</evidence>
<dbReference type="InterPro" id="IPR010656">
    <property type="entry name" value="DctM"/>
</dbReference>
<evidence type="ECO:0000313" key="10">
    <source>
        <dbReference type="Proteomes" id="UP000199163"/>
    </source>
</evidence>
<organism evidence="9 10">
    <name type="scientific">Alteribacillus persepolensis</name>
    <dbReference type="NCBI Taxonomy" id="568899"/>
    <lineage>
        <taxon>Bacteria</taxon>
        <taxon>Bacillati</taxon>
        <taxon>Bacillota</taxon>
        <taxon>Bacilli</taxon>
        <taxon>Bacillales</taxon>
        <taxon>Bacillaceae</taxon>
        <taxon>Alteribacillus</taxon>
    </lineage>
</organism>
<gene>
    <name evidence="9" type="ORF">SAMN05192534_1446</name>
</gene>
<feature type="transmembrane region" description="Helical" evidence="7">
    <location>
        <begin position="112"/>
        <end position="130"/>
    </location>
</feature>
<keyword evidence="2" id="KW-1003">Cell membrane</keyword>
<comment type="subcellular location">
    <subcellularLocation>
        <location evidence="1">Cell inner membrane</location>
        <topology evidence="1">Multi-pass membrane protein</topology>
    </subcellularLocation>
</comment>
<feature type="transmembrane region" description="Helical" evidence="7">
    <location>
        <begin position="212"/>
        <end position="234"/>
    </location>
</feature>
<feature type="transmembrane region" description="Helical" evidence="7">
    <location>
        <begin position="358"/>
        <end position="380"/>
    </location>
</feature>
<dbReference type="PANTHER" id="PTHR33362">
    <property type="entry name" value="SIALIC ACID TRAP TRANSPORTER PERMEASE PROTEIN SIAT-RELATED"/>
    <property type="match status" value="1"/>
</dbReference>
<dbReference type="GO" id="GO:0005886">
    <property type="term" value="C:plasma membrane"/>
    <property type="evidence" value="ECO:0007669"/>
    <property type="project" value="UniProtKB-SubCell"/>
</dbReference>
<dbReference type="PANTHER" id="PTHR33362:SF3">
    <property type="entry name" value="SIALIC ACID TRAP TRANSPORTER PERMEASE PROTEIN SIAT"/>
    <property type="match status" value="1"/>
</dbReference>
<dbReference type="RefSeq" id="WP_175487589.1">
    <property type="nucleotide sequence ID" value="NZ_FNDK01000044.1"/>
</dbReference>
<evidence type="ECO:0000256" key="3">
    <source>
        <dbReference type="ARBA" id="ARBA00022519"/>
    </source>
</evidence>
<feature type="transmembrane region" description="Helical" evidence="7">
    <location>
        <begin position="240"/>
        <end position="256"/>
    </location>
</feature>
<dbReference type="STRING" id="568899.SAMN05192534_1446"/>
<evidence type="ECO:0000256" key="1">
    <source>
        <dbReference type="ARBA" id="ARBA00004429"/>
    </source>
</evidence>
<keyword evidence="5 7" id="KW-1133">Transmembrane helix</keyword>
<feature type="transmembrane region" description="Helical" evidence="7">
    <location>
        <begin position="268"/>
        <end position="292"/>
    </location>
</feature>
<reference evidence="9 10" key="1">
    <citation type="submission" date="2016-10" db="EMBL/GenBank/DDBJ databases">
        <authorList>
            <person name="de Groot N.N."/>
        </authorList>
    </citation>
    <scope>NUCLEOTIDE SEQUENCE [LARGE SCALE GENOMIC DNA]</scope>
    <source>
        <strain evidence="9 10">DSM 21632</strain>
    </source>
</reference>
<sequence>MTAVLFLVLLFLFFINVPIAVSLGMASIIFFIMTNDVPLITLPQTMFAALDSFPLMAAPFFILAGKLMEHGGISERLVEFSKSLVGHIKGGLAHVSIVTCIFFAAISGSAQATTAAVGAILIASMVKEGYDRSFSSAVQAAGGTTGIVIPPSVPLILYGVSAGVSITDLFIAGIVPGILLGVSLMVVAYVISKKQGYRAAASSASAGEVWAAFKKAIFALLMPVIILGGIYGGIFTPTEAAVVAVVYGFVIGFFVYKDLDIKRIKQIFIESSITSSIILFIIATASFFGFLVTSEQMPQSMADALLGLDLSPIILVLLLNLALLVVGTFMETLASIIILTPLLLPIATNIGIDPIHFGIIMVVNLSIGLITPPVGMNLFISAQVGQTNYADVVRAIMPFLCIMIINLIIVTFLPAISSGLVP</sequence>
<dbReference type="EMBL" id="FNDK01000044">
    <property type="protein sequence ID" value="SDI40349.1"/>
    <property type="molecule type" value="Genomic_DNA"/>
</dbReference>
<feature type="transmembrane region" description="Helical" evidence="7">
    <location>
        <begin position="333"/>
        <end position="352"/>
    </location>
</feature>
<dbReference type="InterPro" id="IPR004681">
    <property type="entry name" value="TRAP_DctM"/>
</dbReference>
<feature type="domain" description="TRAP C4-dicarboxylate transport system permease DctM subunit" evidence="8">
    <location>
        <begin position="7"/>
        <end position="416"/>
    </location>
</feature>
<dbReference type="GO" id="GO:0022857">
    <property type="term" value="F:transmembrane transporter activity"/>
    <property type="evidence" value="ECO:0007669"/>
    <property type="project" value="TreeGrafter"/>
</dbReference>
<keyword evidence="6 7" id="KW-0472">Membrane</keyword>
<feature type="transmembrane region" description="Helical" evidence="7">
    <location>
        <begin position="137"/>
        <end position="157"/>
    </location>
</feature>
<proteinExistence type="predicted"/>
<accession>A0A1G8KAH5</accession>
<keyword evidence="3" id="KW-0997">Cell inner membrane</keyword>
<dbReference type="Proteomes" id="UP000199163">
    <property type="component" value="Unassembled WGS sequence"/>
</dbReference>
<dbReference type="PIRSF" id="PIRSF006066">
    <property type="entry name" value="HI0050"/>
    <property type="match status" value="1"/>
</dbReference>
<feature type="transmembrane region" description="Helical" evidence="7">
    <location>
        <begin position="169"/>
        <end position="191"/>
    </location>
</feature>
<keyword evidence="4 7" id="KW-0812">Transmembrane</keyword>
<evidence type="ECO:0000259" key="8">
    <source>
        <dbReference type="Pfam" id="PF06808"/>
    </source>
</evidence>
<keyword evidence="10" id="KW-1185">Reference proteome</keyword>
<name>A0A1G8KAH5_9BACI</name>
<feature type="transmembrane region" description="Helical" evidence="7">
    <location>
        <begin position="304"/>
        <end position="326"/>
    </location>
</feature>
<evidence type="ECO:0000256" key="5">
    <source>
        <dbReference type="ARBA" id="ARBA00022989"/>
    </source>
</evidence>
<dbReference type="NCBIfam" id="TIGR00786">
    <property type="entry name" value="dctM"/>
    <property type="match status" value="1"/>
</dbReference>
<feature type="transmembrane region" description="Helical" evidence="7">
    <location>
        <begin position="392"/>
        <end position="416"/>
    </location>
</feature>
<evidence type="ECO:0000256" key="2">
    <source>
        <dbReference type="ARBA" id="ARBA00022475"/>
    </source>
</evidence>
<protein>
    <submittedName>
        <fullName evidence="9">C4-dicarboxylate transporter, DctM subunit</fullName>
    </submittedName>
</protein>
<evidence type="ECO:0000256" key="6">
    <source>
        <dbReference type="ARBA" id="ARBA00023136"/>
    </source>
</evidence>
<dbReference type="Pfam" id="PF06808">
    <property type="entry name" value="DctM"/>
    <property type="match status" value="1"/>
</dbReference>
<dbReference type="AlphaFoldDB" id="A0A1G8KAH5"/>
<evidence type="ECO:0000313" key="9">
    <source>
        <dbReference type="EMBL" id="SDI40349.1"/>
    </source>
</evidence>